<accession>A0A378QT15</accession>
<proteinExistence type="predicted"/>
<dbReference type="RefSeq" id="WP_079325224.1">
    <property type="nucleotide sequence ID" value="NZ_MXAP01000049.1"/>
</dbReference>
<organism evidence="3 5">
    <name type="scientific">Moraxella equi</name>
    <dbReference type="NCBI Taxonomy" id="60442"/>
    <lineage>
        <taxon>Bacteria</taxon>
        <taxon>Pseudomonadati</taxon>
        <taxon>Pseudomonadota</taxon>
        <taxon>Gammaproteobacteria</taxon>
        <taxon>Moraxellales</taxon>
        <taxon>Moraxellaceae</taxon>
        <taxon>Moraxella</taxon>
    </lineage>
</organism>
<dbReference type="EMBL" id="MXAP01000049">
    <property type="protein sequence ID" value="OPH38823.1"/>
    <property type="molecule type" value="Genomic_DNA"/>
</dbReference>
<evidence type="ECO:0000313" key="5">
    <source>
        <dbReference type="Proteomes" id="UP000254618"/>
    </source>
</evidence>
<dbReference type="EMBL" id="UGQF01000001">
    <property type="protein sequence ID" value="STZ04046.1"/>
    <property type="molecule type" value="Genomic_DNA"/>
</dbReference>
<name>A0A378QT15_9GAMM</name>
<sequence length="380" mass="44589">MTHQIRQTFFSQTLIDFLENLGKEKDGQLRTKLLLSANLLKIIYDNFSTEEEFLKAIPYMADVEREILADFLPDINLIKNHTDSRSPYYYDKIFLISMFIAQELIFNLKNQKSQYSEEYKHINRAINEVLAGKLNDEPLEVVEEFVDKLDFFQNRRVIELINYRFHNKDFQAFLNYERNKGEVENKIGEYSTEIATKQQEITDYLEDKQTTVKGFADKLDDLRSSYNFVLLNKGFENLLDKKEKRACILTIFLIVIALLIVVLFICNANIVNKNILNTIPWEKIAFNIGLELILIYFFRVILLEYNSLKTQIMQLELRVSLCQFIQSYAKYAKDIKKDDKEALEKFENVIFSNILADSKDLPSTFDGVEQIGNFIKNIKG</sequence>
<evidence type="ECO:0000313" key="4">
    <source>
        <dbReference type="Proteomes" id="UP000190777"/>
    </source>
</evidence>
<keyword evidence="4" id="KW-1185">Reference proteome</keyword>
<dbReference type="Proteomes" id="UP000190777">
    <property type="component" value="Unassembled WGS sequence"/>
</dbReference>
<protein>
    <submittedName>
        <fullName evidence="3">Uncharacterized protein</fullName>
    </submittedName>
</protein>
<feature type="transmembrane region" description="Helical" evidence="1">
    <location>
        <begin position="246"/>
        <end position="272"/>
    </location>
</feature>
<reference evidence="3 5" key="2">
    <citation type="submission" date="2018-06" db="EMBL/GenBank/DDBJ databases">
        <authorList>
            <consortium name="Pathogen Informatics"/>
            <person name="Doyle S."/>
        </authorList>
    </citation>
    <scope>NUCLEOTIDE SEQUENCE [LARGE SCALE GENOMIC DNA]</scope>
    <source>
        <strain evidence="3 5">NCTC11012</strain>
    </source>
</reference>
<feature type="transmembrane region" description="Helical" evidence="1">
    <location>
        <begin position="284"/>
        <end position="303"/>
    </location>
</feature>
<dbReference type="Proteomes" id="UP000254618">
    <property type="component" value="Unassembled WGS sequence"/>
</dbReference>
<keyword evidence="1" id="KW-0472">Membrane</keyword>
<keyword evidence="1" id="KW-1133">Transmembrane helix</keyword>
<reference evidence="2 4" key="1">
    <citation type="submission" date="2017-03" db="EMBL/GenBank/DDBJ databases">
        <title>Draft genome sequence of Moraxella equi CCUG 4950T type strain.</title>
        <authorList>
            <person name="Salva-Serra F."/>
            <person name="Engstrom-Jakobsson H."/>
            <person name="Thorell K."/>
            <person name="Jaen-Luchoro D."/>
            <person name="Gonzales-Siles L."/>
            <person name="Karlsson R."/>
            <person name="Yazdan S."/>
            <person name="Boulund F."/>
            <person name="Johnning A."/>
            <person name="Engstrand L."/>
            <person name="Kristiansson E."/>
            <person name="Moore E."/>
        </authorList>
    </citation>
    <scope>NUCLEOTIDE SEQUENCE [LARGE SCALE GENOMIC DNA]</scope>
    <source>
        <strain evidence="2 4">CCUG 4950</strain>
    </source>
</reference>
<evidence type="ECO:0000256" key="1">
    <source>
        <dbReference type="SAM" id="Phobius"/>
    </source>
</evidence>
<evidence type="ECO:0000313" key="2">
    <source>
        <dbReference type="EMBL" id="OPH38823.1"/>
    </source>
</evidence>
<keyword evidence="1" id="KW-0812">Transmembrane</keyword>
<evidence type="ECO:0000313" key="3">
    <source>
        <dbReference type="EMBL" id="STZ04046.1"/>
    </source>
</evidence>
<dbReference type="AlphaFoldDB" id="A0A378QT15"/>
<gene>
    <name evidence="2" type="ORF">B5J93_05245</name>
    <name evidence="3" type="ORF">NCTC11012_02308</name>
</gene>